<comment type="caution">
    <text evidence="1">The sequence shown here is derived from an EMBL/GenBank/DDBJ whole genome shotgun (WGS) entry which is preliminary data.</text>
</comment>
<proteinExistence type="predicted"/>
<dbReference type="EMBL" id="JAOWKW010000001">
    <property type="protein sequence ID" value="MCV2877632.1"/>
    <property type="molecule type" value="Genomic_DNA"/>
</dbReference>
<name>A0ABT2ZV62_9RHOB</name>
<keyword evidence="2" id="KW-1185">Reference proteome</keyword>
<evidence type="ECO:0000313" key="1">
    <source>
        <dbReference type="EMBL" id="MCV2877632.1"/>
    </source>
</evidence>
<accession>A0ABT2ZV62</accession>
<organism evidence="1 2">
    <name type="scientific">Sedimentimonas flavescens</name>
    <dbReference type="NCBI Taxonomy" id="2851012"/>
    <lineage>
        <taxon>Bacteria</taxon>
        <taxon>Pseudomonadati</taxon>
        <taxon>Pseudomonadota</taxon>
        <taxon>Alphaproteobacteria</taxon>
        <taxon>Rhodobacterales</taxon>
        <taxon>Rhodobacter group</taxon>
        <taxon>Sedimentimonas</taxon>
    </lineage>
</organism>
<gene>
    <name evidence="1" type="ORF">OE699_02100</name>
</gene>
<protein>
    <submittedName>
        <fullName evidence="1">Uncharacterized protein</fullName>
    </submittedName>
</protein>
<evidence type="ECO:0000313" key="2">
    <source>
        <dbReference type="Proteomes" id="UP001526166"/>
    </source>
</evidence>
<dbReference type="RefSeq" id="WP_263846918.1">
    <property type="nucleotide sequence ID" value="NZ_JAOWKW010000001.1"/>
</dbReference>
<sequence length="307" mass="34490">MISKTFSEDTISFYLDLKPDKIVDLEVAAKAAIEWSRAVKAAAMAADPTNDYRVSLVAAEPGSSRWLARLESSKANQIAKDIQSGWEQVPLIFRHAVALAVVIPVTAYPTYDFYFGDDGFSETQMHQLEEIFEKATKDPTVKAHQQQMYREVQRDPNITALGGGVPDGPDWKPPEMIPANRFAEAEGLFEPKDEKQEGERTIPKTLDVILVTPRLENAQRAWSFRQEGIPGTFNAEMKDAKFLAALEQSGIQERLRANIPMRIRLEIKEEMVNGEWRVKRRGRSVVEVLSPSPDASYAPSRNATRAQ</sequence>
<reference evidence="1 2" key="1">
    <citation type="submission" date="2022-10" db="EMBL/GenBank/DDBJ databases">
        <title>Sinirhodobacter sp. nov., isolated from ocean surface sediments.</title>
        <authorList>
            <person name="He W."/>
            <person name="Wang L."/>
            <person name="Zhang D.-F."/>
        </authorList>
    </citation>
    <scope>NUCLEOTIDE SEQUENCE [LARGE SCALE GENOMIC DNA]</scope>
    <source>
        <strain evidence="1 2">WL0115</strain>
    </source>
</reference>
<dbReference type="Proteomes" id="UP001526166">
    <property type="component" value="Unassembled WGS sequence"/>
</dbReference>